<dbReference type="OrthoDB" id="494991at2"/>
<dbReference type="Gene3D" id="1.10.10.60">
    <property type="entry name" value="Homeodomain-like"/>
    <property type="match status" value="1"/>
</dbReference>
<feature type="domain" description="HTH tetR-type" evidence="3">
    <location>
        <begin position="18"/>
        <end position="78"/>
    </location>
</feature>
<dbReference type="Pfam" id="PF08359">
    <property type="entry name" value="TetR_C_4"/>
    <property type="match status" value="1"/>
</dbReference>
<dbReference type="Pfam" id="PF00440">
    <property type="entry name" value="TetR_N"/>
    <property type="match status" value="1"/>
</dbReference>
<dbReference type="InterPro" id="IPR013570">
    <property type="entry name" value="Tscrpt_reg_YsiA_C"/>
</dbReference>
<evidence type="ECO:0000313" key="4">
    <source>
        <dbReference type="EMBL" id="SKC88238.1"/>
    </source>
</evidence>
<gene>
    <name evidence="4" type="ORF">SAMN02194393_04835</name>
</gene>
<dbReference type="SUPFAM" id="SSF46689">
    <property type="entry name" value="Homeodomain-like"/>
    <property type="match status" value="1"/>
</dbReference>
<dbReference type="RefSeq" id="WP_079495375.1">
    <property type="nucleotide sequence ID" value="NZ_FUZT01000017.1"/>
</dbReference>
<dbReference type="EMBL" id="FUZT01000017">
    <property type="protein sequence ID" value="SKC88238.1"/>
    <property type="molecule type" value="Genomic_DNA"/>
</dbReference>
<dbReference type="InterPro" id="IPR050624">
    <property type="entry name" value="HTH-type_Tx_Regulator"/>
</dbReference>
<dbReference type="InterPro" id="IPR009057">
    <property type="entry name" value="Homeodomain-like_sf"/>
</dbReference>
<protein>
    <submittedName>
        <fullName evidence="4">Transcriptional regulator, TetR family</fullName>
    </submittedName>
</protein>
<proteinExistence type="predicted"/>
<dbReference type="PROSITE" id="PS50977">
    <property type="entry name" value="HTH_TETR_2"/>
    <property type="match status" value="1"/>
</dbReference>
<reference evidence="4 5" key="1">
    <citation type="submission" date="2017-02" db="EMBL/GenBank/DDBJ databases">
        <authorList>
            <person name="Peterson S.W."/>
        </authorList>
    </citation>
    <scope>NUCLEOTIDE SEQUENCE [LARGE SCALE GENOMIC DNA]</scope>
    <source>
        <strain evidence="4 5">M1</strain>
    </source>
</reference>
<sequence>MISNNDNKNLTKRQKKALETKKRLYDAALELFKEKGYKNVSVDEIVAKANTSKGSFYTHFESKDQIIIEHFKNNDNHYAEYYKNLKSYKTSSEKLLNFAKNMFSFVNEKVDFDFTNVIYSSQLLHNQEKTYIIKEDRSLYKILYEIIREGQKLGEFREDYTAEELVKMAARSMRGTYYDWCLYDGNFDIVDNGVKYFSLFVEGIEKVK</sequence>
<keyword evidence="1 2" id="KW-0238">DNA-binding</keyword>
<dbReference type="PANTHER" id="PTHR43479:SF11">
    <property type="entry name" value="ACREF_ENVCD OPERON REPRESSOR-RELATED"/>
    <property type="match status" value="1"/>
</dbReference>
<evidence type="ECO:0000259" key="3">
    <source>
        <dbReference type="PROSITE" id="PS50977"/>
    </source>
</evidence>
<dbReference type="STRING" id="36842.SAMN02194393_04835"/>
<dbReference type="PRINTS" id="PR00455">
    <property type="entry name" value="HTHTETR"/>
</dbReference>
<evidence type="ECO:0000313" key="5">
    <source>
        <dbReference type="Proteomes" id="UP000190285"/>
    </source>
</evidence>
<dbReference type="PANTHER" id="PTHR43479">
    <property type="entry name" value="ACREF/ENVCD OPERON REPRESSOR-RELATED"/>
    <property type="match status" value="1"/>
</dbReference>
<name>A0A1T5MJZ9_9FIRM</name>
<feature type="DNA-binding region" description="H-T-H motif" evidence="2">
    <location>
        <begin position="41"/>
        <end position="60"/>
    </location>
</feature>
<dbReference type="Proteomes" id="UP000190285">
    <property type="component" value="Unassembled WGS sequence"/>
</dbReference>
<dbReference type="InterPro" id="IPR036271">
    <property type="entry name" value="Tet_transcr_reg_TetR-rel_C_sf"/>
</dbReference>
<dbReference type="GO" id="GO:0003677">
    <property type="term" value="F:DNA binding"/>
    <property type="evidence" value="ECO:0007669"/>
    <property type="project" value="UniProtKB-UniRule"/>
</dbReference>
<organism evidence="4 5">
    <name type="scientific">Maledivibacter halophilus</name>
    <dbReference type="NCBI Taxonomy" id="36842"/>
    <lineage>
        <taxon>Bacteria</taxon>
        <taxon>Bacillati</taxon>
        <taxon>Bacillota</taxon>
        <taxon>Clostridia</taxon>
        <taxon>Peptostreptococcales</taxon>
        <taxon>Caminicellaceae</taxon>
        <taxon>Maledivibacter</taxon>
    </lineage>
</organism>
<accession>A0A1T5MJZ9</accession>
<evidence type="ECO:0000256" key="2">
    <source>
        <dbReference type="PROSITE-ProRule" id="PRU00335"/>
    </source>
</evidence>
<dbReference type="InterPro" id="IPR001647">
    <property type="entry name" value="HTH_TetR"/>
</dbReference>
<keyword evidence="5" id="KW-1185">Reference proteome</keyword>
<dbReference type="Gene3D" id="1.10.357.10">
    <property type="entry name" value="Tetracycline Repressor, domain 2"/>
    <property type="match status" value="1"/>
</dbReference>
<dbReference type="AlphaFoldDB" id="A0A1T5MJZ9"/>
<dbReference type="SUPFAM" id="SSF48498">
    <property type="entry name" value="Tetracyclin repressor-like, C-terminal domain"/>
    <property type="match status" value="1"/>
</dbReference>
<evidence type="ECO:0000256" key="1">
    <source>
        <dbReference type="ARBA" id="ARBA00023125"/>
    </source>
</evidence>